<sequence length="139" mass="16043">YCKANNVNIIAFPKNLNTLKSLPNNENFSELDPSYPLVIRRFTRGSPPQGFYLSRENDVLYAAKAGQVDTRSLINQVPPCRDWQRKSSRCFQRRQEIYPQLLAETASHISHFFSLLPGFDSVLRRSSVPEDLIKIEEQQ</sequence>
<feature type="non-terminal residue" evidence="1">
    <location>
        <position position="139"/>
    </location>
</feature>
<evidence type="ECO:0000313" key="1">
    <source>
        <dbReference type="EMBL" id="VUZ56498.1"/>
    </source>
</evidence>
<protein>
    <submittedName>
        <fullName evidence="1">Uncharacterized protein</fullName>
    </submittedName>
</protein>
<reference evidence="1 2" key="1">
    <citation type="submission" date="2019-07" db="EMBL/GenBank/DDBJ databases">
        <authorList>
            <person name="Jastrzebski P J."/>
            <person name="Paukszto L."/>
            <person name="Jastrzebski P J."/>
        </authorList>
    </citation>
    <scope>NUCLEOTIDE SEQUENCE [LARGE SCALE GENOMIC DNA]</scope>
    <source>
        <strain evidence="1 2">WMS-il1</strain>
    </source>
</reference>
<evidence type="ECO:0000313" key="2">
    <source>
        <dbReference type="Proteomes" id="UP000321570"/>
    </source>
</evidence>
<keyword evidence="2" id="KW-1185">Reference proteome</keyword>
<accession>A0A564ZCA4</accession>
<dbReference type="Proteomes" id="UP000321570">
    <property type="component" value="Unassembled WGS sequence"/>
</dbReference>
<name>A0A564ZCA4_HYMDI</name>
<gene>
    <name evidence="1" type="ORF">WMSIL1_LOCUS14138</name>
</gene>
<organism evidence="1 2">
    <name type="scientific">Hymenolepis diminuta</name>
    <name type="common">Rat tapeworm</name>
    <dbReference type="NCBI Taxonomy" id="6216"/>
    <lineage>
        <taxon>Eukaryota</taxon>
        <taxon>Metazoa</taxon>
        <taxon>Spiralia</taxon>
        <taxon>Lophotrochozoa</taxon>
        <taxon>Platyhelminthes</taxon>
        <taxon>Cestoda</taxon>
        <taxon>Eucestoda</taxon>
        <taxon>Cyclophyllidea</taxon>
        <taxon>Hymenolepididae</taxon>
        <taxon>Hymenolepis</taxon>
    </lineage>
</organism>
<dbReference type="EMBL" id="CABIJS010000705">
    <property type="protein sequence ID" value="VUZ56498.1"/>
    <property type="molecule type" value="Genomic_DNA"/>
</dbReference>
<feature type="non-terminal residue" evidence="1">
    <location>
        <position position="1"/>
    </location>
</feature>
<dbReference type="AlphaFoldDB" id="A0A564ZCA4"/>
<proteinExistence type="predicted"/>